<gene>
    <name evidence="1" type="ORF">LAUMK136_05653</name>
</gene>
<evidence type="ECO:0000313" key="1">
    <source>
        <dbReference type="EMBL" id="VBA44491.1"/>
    </source>
</evidence>
<sequence length="209" mass="21805">MLVLTACRVRIASIASPGATRTNHCCSSIKTSVVSACTRDKRSTPRPSGMAWRVTSSLSGVDSGSAHTTRLLRARSTLARSGCVWSGPNRAARCGWSLPTNAHVGESSAARELSRGRIGQVSSSKPCRSPTVLGVSSAGTSGRARRVIAWMVMTGAPVGSVACSLKVSVPVGMSWMCKLVAVVACRWIPLRTNGSCRVFSVSVAAKNTA</sequence>
<dbReference type="Proteomes" id="UP000273307">
    <property type="component" value="Unassembled WGS sequence"/>
</dbReference>
<reference evidence="1 2" key="1">
    <citation type="submission" date="2018-09" db="EMBL/GenBank/DDBJ databases">
        <authorList>
            <person name="Tagini F."/>
        </authorList>
    </citation>
    <scope>NUCLEOTIDE SEQUENCE [LARGE SCALE GENOMIC DNA]</scope>
    <source>
        <strain evidence="1 2">MK136</strain>
    </source>
</reference>
<dbReference type="EMBL" id="UPHP01000166">
    <property type="protein sequence ID" value="VBA44491.1"/>
    <property type="molecule type" value="Genomic_DNA"/>
</dbReference>
<protein>
    <submittedName>
        <fullName evidence="1">Uncharacterized protein</fullName>
    </submittedName>
</protein>
<keyword evidence="2" id="KW-1185">Reference proteome</keyword>
<name>A0A498QGT4_9MYCO</name>
<organism evidence="1 2">
    <name type="scientific">Mycobacterium attenuatum</name>
    <dbReference type="NCBI Taxonomy" id="2341086"/>
    <lineage>
        <taxon>Bacteria</taxon>
        <taxon>Bacillati</taxon>
        <taxon>Actinomycetota</taxon>
        <taxon>Actinomycetes</taxon>
        <taxon>Mycobacteriales</taxon>
        <taxon>Mycobacteriaceae</taxon>
        <taxon>Mycobacterium</taxon>
    </lineage>
</organism>
<evidence type="ECO:0000313" key="2">
    <source>
        <dbReference type="Proteomes" id="UP000273307"/>
    </source>
</evidence>
<accession>A0A498QGT4</accession>
<dbReference type="AlphaFoldDB" id="A0A498QGT4"/>
<proteinExistence type="predicted"/>